<dbReference type="Pfam" id="PF00839">
    <property type="entry name" value="Cys_rich_FGFR"/>
    <property type="match status" value="1"/>
</dbReference>
<dbReference type="GO" id="GO:0016020">
    <property type="term" value="C:membrane"/>
    <property type="evidence" value="ECO:0007669"/>
    <property type="project" value="InterPro"/>
</dbReference>
<evidence type="ECO:0008006" key="4">
    <source>
        <dbReference type="Google" id="ProtNLM"/>
    </source>
</evidence>
<dbReference type="InterPro" id="IPR001893">
    <property type="entry name" value="Cys-rich_GLG1_repeat"/>
</dbReference>
<dbReference type="AlphaFoldDB" id="A0A6G4WF23"/>
<evidence type="ECO:0000313" key="3">
    <source>
        <dbReference type="Proteomes" id="UP001642900"/>
    </source>
</evidence>
<organism evidence="2 3">
    <name type="scientific">Allomesorhizobium camelthorni</name>
    <dbReference type="NCBI Taxonomy" id="475069"/>
    <lineage>
        <taxon>Bacteria</taxon>
        <taxon>Pseudomonadati</taxon>
        <taxon>Pseudomonadota</taxon>
        <taxon>Alphaproteobacteria</taxon>
        <taxon>Hyphomicrobiales</taxon>
        <taxon>Phyllobacteriaceae</taxon>
        <taxon>Allomesorhizobium</taxon>
    </lineage>
</organism>
<protein>
    <recommendedName>
        <fullName evidence="4">Cysteine rich repeat protein</fullName>
    </recommendedName>
</protein>
<dbReference type="InterPro" id="IPR039728">
    <property type="entry name" value="GLG1"/>
</dbReference>
<evidence type="ECO:0000313" key="2">
    <source>
        <dbReference type="EMBL" id="NGO52826.1"/>
    </source>
</evidence>
<feature type="signal peptide" evidence="1">
    <location>
        <begin position="1"/>
        <end position="24"/>
    </location>
</feature>
<dbReference type="EMBL" id="JAAKZF010000022">
    <property type="protein sequence ID" value="NGO52826.1"/>
    <property type="molecule type" value="Genomic_DNA"/>
</dbReference>
<comment type="caution">
    <text evidence="2">The sequence shown here is derived from an EMBL/GenBank/DDBJ whole genome shotgun (WGS) entry which is preliminary data.</text>
</comment>
<dbReference type="PANTHER" id="PTHR11884">
    <property type="entry name" value="SELECTIN LIGAND RELATED"/>
    <property type="match status" value="1"/>
</dbReference>
<dbReference type="RefSeq" id="WP_165029586.1">
    <property type="nucleotide sequence ID" value="NZ_JAAKZF010000022.1"/>
</dbReference>
<proteinExistence type="predicted"/>
<gene>
    <name evidence="2" type="ORF">G6N73_16865</name>
</gene>
<dbReference type="PANTHER" id="PTHR11884:SF1">
    <property type="entry name" value="GOLGI APPARATUS PROTEIN 1"/>
    <property type="match status" value="1"/>
</dbReference>
<keyword evidence="1" id="KW-0732">Signal</keyword>
<feature type="chain" id="PRO_5026312035" description="Cysteine rich repeat protein" evidence="1">
    <location>
        <begin position="25"/>
        <end position="140"/>
    </location>
</feature>
<accession>A0A6G4WF23</accession>
<evidence type="ECO:0000256" key="1">
    <source>
        <dbReference type="SAM" id="SignalP"/>
    </source>
</evidence>
<name>A0A6G4WF23_9HYPH</name>
<keyword evidence="3" id="KW-1185">Reference proteome</keyword>
<dbReference type="Proteomes" id="UP001642900">
    <property type="component" value="Unassembled WGS sequence"/>
</dbReference>
<reference evidence="2 3" key="1">
    <citation type="submission" date="2020-02" db="EMBL/GenBank/DDBJ databases">
        <title>Genome sequence of strain CCNWXJ40-4.</title>
        <authorList>
            <person name="Gao J."/>
            <person name="Sun J."/>
        </authorList>
    </citation>
    <scope>NUCLEOTIDE SEQUENCE [LARGE SCALE GENOMIC DNA]</scope>
    <source>
        <strain evidence="2 3">CCNWXJ 40-4</strain>
    </source>
</reference>
<sequence>MATRNMLAGAVLMAAFGAAGIAHAQTISFADAATALTQDCGADIKKLCRGINLGNHQIQTCLEKHQAKVSPTCISTLADITVSIERRLAAQAGVFKVCGADAATLCKGVKGEAHLLQCLIKTKRIDSQKCNQAITDAGWR</sequence>